<dbReference type="STRING" id="4795.A0A225WF20"/>
<sequence>MKIKAESPDKKDDWTKTAKCNNCAEIGHISPLCKKTINNESNRYMSGSVLNDVNEEFVKKPKDETLSRTILRIQNCTSMWTQYSNPPKSEGIEHDILLKPETKPISVKEWRQSFDQRQIIPDWTNEMVQAGIIRPSTSCTSILSEETCWMAYRARLSSAKLAAILPAIPMRRKYLVTPRGLSGSSRTLKLLLQKVFRDLRDLMRIYSTIPTYVSEHLEALDRVLKRCEEQKLYTKLSKCQFCVDEIPCLGEFVGRNGVRMDPDKVKMIADRPVPNTKKQMESFVGTTVYGTSFAQFGGLLHDNIKGKRSRERIQLTEDQKRCFEEHKRRLSSPRILKLDF</sequence>
<reference evidence="2" key="1">
    <citation type="submission" date="2017-03" db="EMBL/GenBank/DDBJ databases">
        <title>Phytopthora megakarya and P. palmivora, two closely related causual agents of cacao black pod achieved similar genome size and gene model numbers by different mechanisms.</title>
        <authorList>
            <person name="Ali S."/>
            <person name="Shao J."/>
            <person name="Larry D.J."/>
            <person name="Kronmiller B."/>
            <person name="Shen D."/>
            <person name="Strem M.D."/>
            <person name="Melnick R.L."/>
            <person name="Guiltinan M.J."/>
            <person name="Tyler B.M."/>
            <person name="Meinhardt L.W."/>
            <person name="Bailey B.A."/>
        </authorList>
    </citation>
    <scope>NUCLEOTIDE SEQUENCE [LARGE SCALE GENOMIC DNA]</scope>
    <source>
        <strain evidence="2">zdho120</strain>
    </source>
</reference>
<proteinExistence type="predicted"/>
<dbReference type="PANTHER" id="PTHR37984">
    <property type="entry name" value="PROTEIN CBG26694"/>
    <property type="match status" value="1"/>
</dbReference>
<accession>A0A225WF20</accession>
<dbReference type="InterPro" id="IPR043502">
    <property type="entry name" value="DNA/RNA_pol_sf"/>
</dbReference>
<dbReference type="PANTHER" id="PTHR37984:SF5">
    <property type="entry name" value="PROTEIN NYNRIN-LIKE"/>
    <property type="match status" value="1"/>
</dbReference>
<dbReference type="OrthoDB" id="2798231at2759"/>
<organism evidence="1 2">
    <name type="scientific">Phytophthora megakarya</name>
    <dbReference type="NCBI Taxonomy" id="4795"/>
    <lineage>
        <taxon>Eukaryota</taxon>
        <taxon>Sar</taxon>
        <taxon>Stramenopiles</taxon>
        <taxon>Oomycota</taxon>
        <taxon>Peronosporomycetes</taxon>
        <taxon>Peronosporales</taxon>
        <taxon>Peronosporaceae</taxon>
        <taxon>Phytophthora</taxon>
    </lineage>
</organism>
<dbReference type="Proteomes" id="UP000198211">
    <property type="component" value="Unassembled WGS sequence"/>
</dbReference>
<protein>
    <submittedName>
        <fullName evidence="1">Uncharacterized protein</fullName>
    </submittedName>
</protein>
<evidence type="ECO:0000313" key="2">
    <source>
        <dbReference type="Proteomes" id="UP000198211"/>
    </source>
</evidence>
<dbReference type="InterPro" id="IPR050951">
    <property type="entry name" value="Retrovirus_Pol_polyprotein"/>
</dbReference>
<dbReference type="AlphaFoldDB" id="A0A225WF20"/>
<dbReference type="Gene3D" id="3.10.10.10">
    <property type="entry name" value="HIV Type 1 Reverse Transcriptase, subunit A, domain 1"/>
    <property type="match status" value="1"/>
</dbReference>
<dbReference type="EMBL" id="NBNE01000974">
    <property type="protein sequence ID" value="OWZ16215.1"/>
    <property type="molecule type" value="Genomic_DNA"/>
</dbReference>
<dbReference type="SUPFAM" id="SSF56672">
    <property type="entry name" value="DNA/RNA polymerases"/>
    <property type="match status" value="1"/>
</dbReference>
<evidence type="ECO:0000313" key="1">
    <source>
        <dbReference type="EMBL" id="OWZ16215.1"/>
    </source>
</evidence>
<dbReference type="InterPro" id="IPR043128">
    <property type="entry name" value="Rev_trsase/Diguanyl_cyclase"/>
</dbReference>
<gene>
    <name evidence="1" type="ORF">PHMEG_00010015</name>
</gene>
<name>A0A225WF20_9STRA</name>
<dbReference type="Gene3D" id="3.30.70.270">
    <property type="match status" value="2"/>
</dbReference>
<keyword evidence="2" id="KW-1185">Reference proteome</keyword>
<comment type="caution">
    <text evidence="1">The sequence shown here is derived from an EMBL/GenBank/DDBJ whole genome shotgun (WGS) entry which is preliminary data.</text>
</comment>